<proteinExistence type="predicted"/>
<keyword evidence="3" id="KW-0808">Transferase</keyword>
<dbReference type="Proteomes" id="UP000032068">
    <property type="component" value="Unassembled WGS sequence"/>
</dbReference>
<dbReference type="InterPro" id="IPR001173">
    <property type="entry name" value="Glyco_trans_2-like"/>
</dbReference>
<dbReference type="GO" id="GO:0016758">
    <property type="term" value="F:hexosyltransferase activity"/>
    <property type="evidence" value="ECO:0007669"/>
    <property type="project" value="UniProtKB-ARBA"/>
</dbReference>
<accession>A0A0D0IXS1</accession>
<dbReference type="InterPro" id="IPR029044">
    <property type="entry name" value="Nucleotide-diphossugar_trans"/>
</dbReference>
<dbReference type="RefSeq" id="WP_042556842.1">
    <property type="nucleotide sequence ID" value="NZ_JXQW01000125.1"/>
</dbReference>
<keyword evidence="1" id="KW-0997">Cell inner membrane</keyword>
<evidence type="ECO:0000313" key="4">
    <source>
        <dbReference type="Proteomes" id="UP000032068"/>
    </source>
</evidence>
<gene>
    <name evidence="3" type="ORF">RU08_26255</name>
</gene>
<dbReference type="Pfam" id="PF00535">
    <property type="entry name" value="Glycos_transf_2"/>
    <property type="match status" value="1"/>
</dbReference>
<evidence type="ECO:0000313" key="3">
    <source>
        <dbReference type="EMBL" id="KIP87858.1"/>
    </source>
</evidence>
<dbReference type="AlphaFoldDB" id="A0A0D0IXS1"/>
<dbReference type="Gene3D" id="3.90.550.10">
    <property type="entry name" value="Spore Coat Polysaccharide Biosynthesis Protein SpsA, Chain A"/>
    <property type="match status" value="1"/>
</dbReference>
<evidence type="ECO:0000259" key="2">
    <source>
        <dbReference type="Pfam" id="PF00535"/>
    </source>
</evidence>
<dbReference type="EMBL" id="JXQW01000125">
    <property type="protein sequence ID" value="KIP87858.1"/>
    <property type="molecule type" value="Genomic_DNA"/>
</dbReference>
<dbReference type="SUPFAM" id="SSF53448">
    <property type="entry name" value="Nucleotide-diphospho-sugar transferases"/>
    <property type="match status" value="1"/>
</dbReference>
<dbReference type="PANTHER" id="PTHR22916:SF67">
    <property type="entry name" value="COLANIC ACID BIOSYNTHESIS GLYCOSYL TRANSFERASE WCAE-RELATED"/>
    <property type="match status" value="1"/>
</dbReference>
<name>A0A0D0IXS1_9PSED</name>
<reference evidence="3 4" key="1">
    <citation type="submission" date="2014-12" db="EMBL/GenBank/DDBJ databases">
        <title>16Stimator: statistical estimation of ribosomal gene copy numbers from draft genome assemblies.</title>
        <authorList>
            <person name="Perisin M.A."/>
            <person name="Vetter M."/>
            <person name="Gilbert J.A."/>
            <person name="Bergelson J."/>
        </authorList>
    </citation>
    <scope>NUCLEOTIDE SEQUENCE [LARGE SCALE GENOMIC DNA]</scope>
    <source>
        <strain evidence="3 4">MEJ086</strain>
    </source>
</reference>
<keyword evidence="1" id="KW-0472">Membrane</keyword>
<feature type="domain" description="Glycosyltransferase 2-like" evidence="2">
    <location>
        <begin position="5"/>
        <end position="112"/>
    </location>
</feature>
<dbReference type="PANTHER" id="PTHR22916">
    <property type="entry name" value="GLYCOSYLTRANSFERASE"/>
    <property type="match status" value="1"/>
</dbReference>
<protein>
    <submittedName>
        <fullName evidence="3">Glycosyl transferase family 2</fullName>
    </submittedName>
</protein>
<comment type="caution">
    <text evidence="3">The sequence shown here is derived from an EMBL/GenBank/DDBJ whole genome shotgun (WGS) entry which is preliminary data.</text>
</comment>
<dbReference type="OrthoDB" id="396512at2"/>
<evidence type="ECO:0000256" key="1">
    <source>
        <dbReference type="ARBA" id="ARBA00022519"/>
    </source>
</evidence>
<organism evidence="3 4">
    <name type="scientific">Pseudomonas fulva</name>
    <dbReference type="NCBI Taxonomy" id="47880"/>
    <lineage>
        <taxon>Bacteria</taxon>
        <taxon>Pseudomonadati</taxon>
        <taxon>Pseudomonadota</taxon>
        <taxon>Gammaproteobacteria</taxon>
        <taxon>Pseudomonadales</taxon>
        <taxon>Pseudomonadaceae</taxon>
        <taxon>Pseudomonas</taxon>
    </lineage>
</organism>
<sequence length="254" mass="29038">MTNFSIVTINWNNLEGLKQTYQSVAAQTYRNFRWIVVDGASNDGGAEWLATIDEPYAEITSERDKGLYDAMNKGLIKGSATEGYTLFLNSGDSFYDENVLQKVADAIEQAPSKPRYVYGDYYLQNAEGRLTPQNAKKIEHLVLGMPSSHQAMYFENERLRNVRFREDFKLSADYCMIVEFLQGQDHKRDVLKIASPLCIFDTTGVSTSRRFDALKEDMRIRREVMKLSPLHSISLYVLHYVHTHSKLLKAALGK</sequence>
<keyword evidence="1" id="KW-1003">Cell membrane</keyword>